<dbReference type="HOGENOM" id="CLU_532517_0_0_1"/>
<dbReference type="GeneID" id="16994364"/>
<evidence type="ECO:0008006" key="5">
    <source>
        <dbReference type="Google" id="ProtNLM"/>
    </source>
</evidence>
<name>M1US10_CYAM1</name>
<gene>
    <name evidence="3" type="ORF">CYME_CMK023C</name>
</gene>
<evidence type="ECO:0000256" key="2">
    <source>
        <dbReference type="SAM" id="Phobius"/>
    </source>
</evidence>
<evidence type="ECO:0000313" key="3">
    <source>
        <dbReference type="EMBL" id="BAM80421.1"/>
    </source>
</evidence>
<accession>M1US10</accession>
<dbReference type="RefSeq" id="XP_005536457.1">
    <property type="nucleotide sequence ID" value="XM_005536400.1"/>
</dbReference>
<dbReference type="AlphaFoldDB" id="M1US10"/>
<keyword evidence="2" id="KW-0472">Membrane</keyword>
<proteinExistence type="predicted"/>
<feature type="transmembrane region" description="Helical" evidence="2">
    <location>
        <begin position="479"/>
        <end position="498"/>
    </location>
</feature>
<feature type="region of interest" description="Disordered" evidence="1">
    <location>
        <begin position="432"/>
        <end position="461"/>
    </location>
</feature>
<dbReference type="EMBL" id="AP006493">
    <property type="protein sequence ID" value="BAM80421.1"/>
    <property type="molecule type" value="Genomic_DNA"/>
</dbReference>
<keyword evidence="2" id="KW-0812">Transmembrane</keyword>
<dbReference type="KEGG" id="cme:CYME_CMK023C"/>
<feature type="compositionally biased region" description="Low complexity" evidence="1">
    <location>
        <begin position="436"/>
        <end position="446"/>
    </location>
</feature>
<sequence>MIGRRAATADADGACVPRRRRPMCAPWHLSTGAIVLVCVVQYMTKCTGVKAVFCARPRTNLTTHSLRGERACILGCMWTQPCVWRYSTTSRRARARQYLGFVDQRAPRLRQLAHRGCGCLVALASAEEPRSQDERAREPPPFSEQEVEERVYLADLPLLSVQELSRKPERWERTGAYAVFDEERTLRYVGYTKNVLAKLQVHRKLQPSLCRYFKTYFPTRGSQEATPDVLESVLCDWIRENGRVPSGNYQLDRWESMPSPRSLSDTENDSPEYAPMGRDVPNERIGAQRAAPRGDEGGAADRERRFGRYRTVRRAVFDEEGEADAFDEYEPASVANGDDWWHRLVRVFIGQSVPLPTGVLADESLRVRVRDKHGGVRSDRPLISGIPAMPNEYDGPRGRRRGAEDRETAQNRDPYLEQLLRFEEEEAYRKASQGTRWRAGSSSGRRSAFRSKEAQAFPDEEDMVDDWNDALMDNGMQDWIPFLALGGLALFLYLVSALSSTGNALPPESLGF</sequence>
<reference evidence="3 4" key="2">
    <citation type="journal article" date="2007" name="BMC Biol.">
        <title>A 100%-complete sequence reveals unusually simple genomic features in the hot-spring red alga Cyanidioschyzon merolae.</title>
        <authorList>
            <person name="Nozaki H."/>
            <person name="Takano H."/>
            <person name="Misumi O."/>
            <person name="Terasawa K."/>
            <person name="Matsuzaki M."/>
            <person name="Maruyama S."/>
            <person name="Nishida K."/>
            <person name="Yagisawa F."/>
            <person name="Yoshida Y."/>
            <person name="Fujiwara T."/>
            <person name="Takio S."/>
            <person name="Tamura K."/>
            <person name="Chung S.J."/>
            <person name="Nakamura S."/>
            <person name="Kuroiwa H."/>
            <person name="Tanaka K."/>
            <person name="Sato N."/>
            <person name="Kuroiwa T."/>
        </authorList>
    </citation>
    <scope>NUCLEOTIDE SEQUENCE [LARGE SCALE GENOMIC DNA]</scope>
    <source>
        <strain evidence="3 4">10D</strain>
    </source>
</reference>
<organism evidence="3 4">
    <name type="scientific">Cyanidioschyzon merolae (strain NIES-3377 / 10D)</name>
    <name type="common">Unicellular red alga</name>
    <dbReference type="NCBI Taxonomy" id="280699"/>
    <lineage>
        <taxon>Eukaryota</taxon>
        <taxon>Rhodophyta</taxon>
        <taxon>Bangiophyceae</taxon>
        <taxon>Cyanidiales</taxon>
        <taxon>Cyanidiaceae</taxon>
        <taxon>Cyanidioschyzon</taxon>
    </lineage>
</organism>
<reference evidence="3 4" key="1">
    <citation type="journal article" date="2004" name="Nature">
        <title>Genome sequence of the ultrasmall unicellular red alga Cyanidioschyzon merolae 10D.</title>
        <authorList>
            <person name="Matsuzaki M."/>
            <person name="Misumi O."/>
            <person name="Shin-i T."/>
            <person name="Maruyama S."/>
            <person name="Takahara M."/>
            <person name="Miyagishima S."/>
            <person name="Mori T."/>
            <person name="Nishida K."/>
            <person name="Yagisawa F."/>
            <person name="Nishida K."/>
            <person name="Yoshida Y."/>
            <person name="Nishimura Y."/>
            <person name="Nakao S."/>
            <person name="Kobayashi T."/>
            <person name="Momoyama Y."/>
            <person name="Higashiyama T."/>
            <person name="Minoda A."/>
            <person name="Sano M."/>
            <person name="Nomoto H."/>
            <person name="Oishi K."/>
            <person name="Hayashi H."/>
            <person name="Ohta F."/>
            <person name="Nishizaka S."/>
            <person name="Haga S."/>
            <person name="Miura S."/>
            <person name="Morishita T."/>
            <person name="Kabeya Y."/>
            <person name="Terasawa K."/>
            <person name="Suzuki Y."/>
            <person name="Ishii Y."/>
            <person name="Asakawa S."/>
            <person name="Takano H."/>
            <person name="Ohta N."/>
            <person name="Kuroiwa H."/>
            <person name="Tanaka K."/>
            <person name="Shimizu N."/>
            <person name="Sugano S."/>
            <person name="Sato N."/>
            <person name="Nozaki H."/>
            <person name="Ogasawara N."/>
            <person name="Kohara Y."/>
            <person name="Kuroiwa T."/>
        </authorList>
    </citation>
    <scope>NUCLEOTIDE SEQUENCE [LARGE SCALE GENOMIC DNA]</scope>
    <source>
        <strain evidence="3 4">10D</strain>
    </source>
</reference>
<feature type="compositionally biased region" description="Basic and acidic residues" evidence="1">
    <location>
        <begin position="292"/>
        <end position="302"/>
    </location>
</feature>
<evidence type="ECO:0000256" key="1">
    <source>
        <dbReference type="SAM" id="MobiDB-lite"/>
    </source>
</evidence>
<evidence type="ECO:0000313" key="4">
    <source>
        <dbReference type="Proteomes" id="UP000007014"/>
    </source>
</evidence>
<dbReference type="Proteomes" id="UP000007014">
    <property type="component" value="Chromosome 11"/>
</dbReference>
<keyword evidence="4" id="KW-1185">Reference proteome</keyword>
<feature type="compositionally biased region" description="Basic and acidic residues" evidence="1">
    <location>
        <begin position="394"/>
        <end position="410"/>
    </location>
</feature>
<dbReference type="STRING" id="280699.M1US10"/>
<dbReference type="Gramene" id="CMK023CT">
    <property type="protein sequence ID" value="CMK023CT"/>
    <property type="gene ID" value="CMK023C"/>
</dbReference>
<feature type="region of interest" description="Disordered" evidence="1">
    <location>
        <begin position="248"/>
        <end position="302"/>
    </location>
</feature>
<protein>
    <recommendedName>
        <fullName evidence="5">GIY-YIG domain-containing protein</fullName>
    </recommendedName>
</protein>
<keyword evidence="2" id="KW-1133">Transmembrane helix</keyword>
<dbReference type="OrthoDB" id="5982at2759"/>
<feature type="region of interest" description="Disordered" evidence="1">
    <location>
        <begin position="376"/>
        <end position="410"/>
    </location>
</feature>